<dbReference type="EMBL" id="BSPP01000007">
    <property type="protein sequence ID" value="GLS87160.1"/>
    <property type="molecule type" value="Genomic_DNA"/>
</dbReference>
<keyword evidence="2" id="KW-1185">Reference proteome</keyword>
<dbReference type="AntiFam" id="ANF00095">
    <property type="entry name" value="Shadow ORF (opposite ABC transporters)"/>
</dbReference>
<evidence type="ECO:0000313" key="1">
    <source>
        <dbReference type="EMBL" id="GLS87160.1"/>
    </source>
</evidence>
<proteinExistence type="predicted"/>
<dbReference type="Proteomes" id="UP001157355">
    <property type="component" value="Unassembled WGS sequence"/>
</dbReference>
<accession>A0AA37U4H1</accession>
<protein>
    <submittedName>
        <fullName evidence="1">Uncharacterized protein</fullName>
    </submittedName>
</protein>
<reference evidence="1 2" key="1">
    <citation type="journal article" date="2014" name="Int. J. Syst. Evol. Microbiol.">
        <title>Complete genome sequence of Corynebacterium casei LMG S-19264T (=DSM 44701T), isolated from a smear-ripened cheese.</title>
        <authorList>
            <consortium name="US DOE Joint Genome Institute (JGI-PGF)"/>
            <person name="Walter F."/>
            <person name="Albersmeier A."/>
            <person name="Kalinowski J."/>
            <person name="Ruckert C."/>
        </authorList>
    </citation>
    <scope>NUCLEOTIDE SEQUENCE [LARGE SCALE GENOMIC DNA]</scope>
    <source>
        <strain evidence="1 2">NBRC 111766</strain>
    </source>
</reference>
<comment type="caution">
    <text evidence="1">The sequence shown here is derived from an EMBL/GenBank/DDBJ whole genome shotgun (WGS) entry which is preliminary data.</text>
</comment>
<gene>
    <name evidence="1" type="ORF">GCM10010873_21340</name>
</gene>
<dbReference type="AlphaFoldDB" id="A0AA37U4H1"/>
<organism evidence="1 2">
    <name type="scientific">Cypionkella aquatica</name>
    <dbReference type="NCBI Taxonomy" id="1756042"/>
    <lineage>
        <taxon>Bacteria</taxon>
        <taxon>Pseudomonadati</taxon>
        <taxon>Pseudomonadota</taxon>
        <taxon>Alphaproteobacteria</taxon>
        <taxon>Rhodobacterales</taxon>
        <taxon>Paracoccaceae</taxon>
        <taxon>Cypionkella</taxon>
    </lineage>
</organism>
<sequence>MHRPVARLWRRQAAHQAQRQGAIFQHGQMRKKVELLEHRTDLAADLLNHLLIMVQRDARHVDPPMLEAFQGVDRADQRRFTRSRAAANYQPLALRDCEVYLMQHLQAARASLLPSDNHLENTKIIHKEALRI</sequence>
<name>A0AA37U4H1_9RHOB</name>
<evidence type="ECO:0000313" key="2">
    <source>
        <dbReference type="Proteomes" id="UP001157355"/>
    </source>
</evidence>